<dbReference type="SUPFAM" id="SSF52833">
    <property type="entry name" value="Thioredoxin-like"/>
    <property type="match status" value="1"/>
</dbReference>
<dbReference type="Gene3D" id="1.20.1050.10">
    <property type="match status" value="1"/>
</dbReference>
<dbReference type="CDD" id="cd00299">
    <property type="entry name" value="GST_C_family"/>
    <property type="match status" value="1"/>
</dbReference>
<dbReference type="GeneID" id="19168234"/>
<keyword evidence="3" id="KW-1185">Reference proteome</keyword>
<dbReference type="Pfam" id="PF13409">
    <property type="entry name" value="GST_N_2"/>
    <property type="match status" value="1"/>
</dbReference>
<dbReference type="RefSeq" id="XP_007732434.1">
    <property type="nucleotide sequence ID" value="XM_007734244.1"/>
</dbReference>
<dbReference type="SFLD" id="SFLDG00358">
    <property type="entry name" value="Main_(cytGST)"/>
    <property type="match status" value="1"/>
</dbReference>
<dbReference type="SUPFAM" id="SSF47616">
    <property type="entry name" value="GST C-terminal domain-like"/>
    <property type="match status" value="1"/>
</dbReference>
<dbReference type="AlphaFoldDB" id="W9YBV3"/>
<accession>W9YBV3</accession>
<evidence type="ECO:0000259" key="1">
    <source>
        <dbReference type="PROSITE" id="PS50404"/>
    </source>
</evidence>
<dbReference type="PANTHER" id="PTHR43968">
    <property type="match status" value="1"/>
</dbReference>
<dbReference type="CDD" id="cd00570">
    <property type="entry name" value="GST_N_family"/>
    <property type="match status" value="1"/>
</dbReference>
<name>W9YBV3_9EURO</name>
<reference evidence="2 3" key="1">
    <citation type="submission" date="2013-03" db="EMBL/GenBank/DDBJ databases">
        <title>The Genome Sequence of Capronia epimyces CBS 606.96.</title>
        <authorList>
            <consortium name="The Broad Institute Genomics Platform"/>
            <person name="Cuomo C."/>
            <person name="de Hoog S."/>
            <person name="Gorbushina A."/>
            <person name="Walker B."/>
            <person name="Young S.K."/>
            <person name="Zeng Q."/>
            <person name="Gargeya S."/>
            <person name="Fitzgerald M."/>
            <person name="Haas B."/>
            <person name="Abouelleil A."/>
            <person name="Allen A.W."/>
            <person name="Alvarado L."/>
            <person name="Arachchi H.M."/>
            <person name="Berlin A.M."/>
            <person name="Chapman S.B."/>
            <person name="Gainer-Dewar J."/>
            <person name="Goldberg J."/>
            <person name="Griggs A."/>
            <person name="Gujja S."/>
            <person name="Hansen M."/>
            <person name="Howarth C."/>
            <person name="Imamovic A."/>
            <person name="Ireland A."/>
            <person name="Larimer J."/>
            <person name="McCowan C."/>
            <person name="Murphy C."/>
            <person name="Pearson M."/>
            <person name="Poon T.W."/>
            <person name="Priest M."/>
            <person name="Roberts A."/>
            <person name="Saif S."/>
            <person name="Shea T."/>
            <person name="Sisk P."/>
            <person name="Sykes S."/>
            <person name="Wortman J."/>
            <person name="Nusbaum C."/>
            <person name="Birren B."/>
        </authorList>
    </citation>
    <scope>NUCLEOTIDE SEQUENCE [LARGE SCALE GENOMIC DNA]</scope>
    <source>
        <strain evidence="2 3">CBS 606.96</strain>
    </source>
</reference>
<dbReference type="SFLD" id="SFLDS00019">
    <property type="entry name" value="Glutathione_Transferase_(cytos"/>
    <property type="match status" value="1"/>
</dbReference>
<dbReference type="Gene3D" id="3.40.30.10">
    <property type="entry name" value="Glutaredoxin"/>
    <property type="match status" value="1"/>
</dbReference>
<dbReference type="GO" id="GO:0005737">
    <property type="term" value="C:cytoplasm"/>
    <property type="evidence" value="ECO:0007669"/>
    <property type="project" value="TreeGrafter"/>
</dbReference>
<organism evidence="2 3">
    <name type="scientific">Capronia epimyces CBS 606.96</name>
    <dbReference type="NCBI Taxonomy" id="1182542"/>
    <lineage>
        <taxon>Eukaryota</taxon>
        <taxon>Fungi</taxon>
        <taxon>Dikarya</taxon>
        <taxon>Ascomycota</taxon>
        <taxon>Pezizomycotina</taxon>
        <taxon>Eurotiomycetes</taxon>
        <taxon>Chaetothyriomycetidae</taxon>
        <taxon>Chaetothyriales</taxon>
        <taxon>Herpotrichiellaceae</taxon>
        <taxon>Capronia</taxon>
    </lineage>
</organism>
<dbReference type="InterPro" id="IPR036249">
    <property type="entry name" value="Thioredoxin-like_sf"/>
</dbReference>
<dbReference type="InterPro" id="IPR036282">
    <property type="entry name" value="Glutathione-S-Trfase_C_sf"/>
</dbReference>
<feature type="domain" description="GST N-terminal" evidence="1">
    <location>
        <begin position="3"/>
        <end position="82"/>
    </location>
</feature>
<dbReference type="HOGENOM" id="CLU_074611_0_0_1"/>
<protein>
    <recommendedName>
        <fullName evidence="1">GST N-terminal domain-containing protein</fullName>
    </recommendedName>
</protein>
<gene>
    <name evidence="2" type="ORF">A1O3_04114</name>
</gene>
<comment type="caution">
    <text evidence="2">The sequence shown here is derived from an EMBL/GenBank/DDBJ whole genome shotgun (WGS) entry which is preliminary data.</text>
</comment>
<dbReference type="PROSITE" id="PS50404">
    <property type="entry name" value="GST_NTER"/>
    <property type="match status" value="1"/>
</dbReference>
<dbReference type="OrthoDB" id="202840at2759"/>
<proteinExistence type="predicted"/>
<dbReference type="PANTHER" id="PTHR43968:SF8">
    <property type="entry name" value="S-TRANSFERASE, PUTATIVE (AFU_ORTHOLOGUE AFUA_2G00590)-RELATED"/>
    <property type="match status" value="1"/>
</dbReference>
<dbReference type="InterPro" id="IPR004045">
    <property type="entry name" value="Glutathione_S-Trfase_N"/>
</dbReference>
<evidence type="ECO:0000313" key="3">
    <source>
        <dbReference type="Proteomes" id="UP000019478"/>
    </source>
</evidence>
<dbReference type="InterPro" id="IPR040079">
    <property type="entry name" value="Glutathione_S-Trfase"/>
</dbReference>
<dbReference type="eggNOG" id="KOG0406">
    <property type="taxonomic scope" value="Eukaryota"/>
</dbReference>
<dbReference type="STRING" id="1182542.W9YBV3"/>
<sequence length="247" mass="27187">MAPTITLYTDHHCPFAHRVQVALRELGLKFETCLVDITVPRTPEYLAINPNGMVPALVYGDLVLTESGLICQFLADSYPSHLLKASTEAAGALQRFKIGYFVDTYFGKAHPLFDSTVFSNEPDAKMALATQYIEAIVRHVEPLLGDAAPFLGGSNRPTLAEVLTAPFLLRVLMLPKHDGLVPSFVPETLKRRAPNSHRWAQAATAEKSVTAIWDEDLVVKRTLERIEKRKAATYSGGNEVDKGPSQS</sequence>
<dbReference type="Proteomes" id="UP000019478">
    <property type="component" value="Unassembled WGS sequence"/>
</dbReference>
<dbReference type="InterPro" id="IPR050983">
    <property type="entry name" value="GST_Omega/HSP26"/>
</dbReference>
<dbReference type="EMBL" id="AMGY01000003">
    <property type="protein sequence ID" value="EXJ87155.1"/>
    <property type="molecule type" value="Genomic_DNA"/>
</dbReference>
<evidence type="ECO:0000313" key="2">
    <source>
        <dbReference type="EMBL" id="EXJ87155.1"/>
    </source>
</evidence>